<sequence>MELDAFKDQLKLQLENNRFYQKPDLLQSALLMKVNSVVKKIKQSVVTETALAIVASVAFVYFALAYPSFSFRIYFGVFSCVSIAFVFALLALRVKLHRLDDDLSVKQNLIDTHSVTKAYVRHYFRFCMILLPVCLCMAVFVFLFEFISVTPNQSIFTPYMFSHLWLPLIICYCLFSLGMYFFTKLYLQKLYGEHLHLLENLIQELENE</sequence>
<name>A0A9E2SFI6_9BACT</name>
<dbReference type="RefSeq" id="WP_217794409.1">
    <property type="nucleotide sequence ID" value="NZ_JAHSPG010000017.1"/>
</dbReference>
<gene>
    <name evidence="2" type="ORF">KTO63_23450</name>
</gene>
<protein>
    <submittedName>
        <fullName evidence="2">Uncharacterized protein</fullName>
    </submittedName>
</protein>
<keyword evidence="1" id="KW-1133">Transmembrane helix</keyword>
<reference evidence="2" key="1">
    <citation type="submission" date="2021-06" db="EMBL/GenBank/DDBJ databases">
        <authorList>
            <person name="Huq M.A."/>
        </authorList>
    </citation>
    <scope>NUCLEOTIDE SEQUENCE</scope>
    <source>
        <strain evidence="2">MAH-26</strain>
    </source>
</reference>
<dbReference type="AlphaFoldDB" id="A0A9E2SFI6"/>
<feature type="transmembrane region" description="Helical" evidence="1">
    <location>
        <begin position="123"/>
        <end position="144"/>
    </location>
</feature>
<organism evidence="2 3">
    <name type="scientific">Pinibacter aurantiacus</name>
    <dbReference type="NCBI Taxonomy" id="2851599"/>
    <lineage>
        <taxon>Bacteria</taxon>
        <taxon>Pseudomonadati</taxon>
        <taxon>Bacteroidota</taxon>
        <taxon>Chitinophagia</taxon>
        <taxon>Chitinophagales</taxon>
        <taxon>Chitinophagaceae</taxon>
        <taxon>Pinibacter</taxon>
    </lineage>
</organism>
<comment type="caution">
    <text evidence="2">The sequence shown here is derived from an EMBL/GenBank/DDBJ whole genome shotgun (WGS) entry which is preliminary data.</text>
</comment>
<feature type="transmembrane region" description="Helical" evidence="1">
    <location>
        <begin position="73"/>
        <end position="92"/>
    </location>
</feature>
<dbReference type="EMBL" id="JAHSPG010000017">
    <property type="protein sequence ID" value="MBV4360140.1"/>
    <property type="molecule type" value="Genomic_DNA"/>
</dbReference>
<keyword evidence="1" id="KW-0812">Transmembrane</keyword>
<evidence type="ECO:0000313" key="3">
    <source>
        <dbReference type="Proteomes" id="UP000812270"/>
    </source>
</evidence>
<dbReference type="Proteomes" id="UP000812270">
    <property type="component" value="Unassembled WGS sequence"/>
</dbReference>
<feature type="transmembrane region" description="Helical" evidence="1">
    <location>
        <begin position="49"/>
        <end position="67"/>
    </location>
</feature>
<keyword evidence="3" id="KW-1185">Reference proteome</keyword>
<keyword evidence="1" id="KW-0472">Membrane</keyword>
<feature type="transmembrane region" description="Helical" evidence="1">
    <location>
        <begin position="164"/>
        <end position="182"/>
    </location>
</feature>
<proteinExistence type="predicted"/>
<accession>A0A9E2SFI6</accession>
<evidence type="ECO:0000313" key="2">
    <source>
        <dbReference type="EMBL" id="MBV4360140.1"/>
    </source>
</evidence>
<evidence type="ECO:0000256" key="1">
    <source>
        <dbReference type="SAM" id="Phobius"/>
    </source>
</evidence>